<evidence type="ECO:0000256" key="5">
    <source>
        <dbReference type="PIRSR" id="PIRSR001430-1"/>
    </source>
</evidence>
<dbReference type="InterPro" id="IPR001406">
    <property type="entry name" value="PsdUridine_synth_TruA"/>
</dbReference>
<dbReference type="FunFam" id="3.30.70.580:FF:000001">
    <property type="entry name" value="tRNA pseudouridine synthase A"/>
    <property type="match status" value="1"/>
</dbReference>
<dbReference type="InterPro" id="IPR020095">
    <property type="entry name" value="PsdUridine_synth_TruA_C"/>
</dbReference>
<dbReference type="PANTHER" id="PTHR11142:SF0">
    <property type="entry name" value="TRNA PSEUDOURIDINE SYNTHASE-LIKE 1"/>
    <property type="match status" value="1"/>
</dbReference>
<dbReference type="InterPro" id="IPR020097">
    <property type="entry name" value="PsdUridine_synth_TruA_a/b_dom"/>
</dbReference>
<evidence type="ECO:0000256" key="3">
    <source>
        <dbReference type="ARBA" id="ARBA00023235"/>
    </source>
</evidence>
<dbReference type="GO" id="GO:0160147">
    <property type="term" value="F:tRNA pseudouridine(38-40) synthase activity"/>
    <property type="evidence" value="ECO:0007669"/>
    <property type="project" value="UniProtKB-EC"/>
</dbReference>
<comment type="caution">
    <text evidence="9">The sequence shown here is derived from an EMBL/GenBank/DDBJ whole genome shotgun (WGS) entry which is preliminary data.</text>
</comment>
<proteinExistence type="inferred from homology"/>
<protein>
    <recommendedName>
        <fullName evidence="4">tRNA pseudouridine synthase A</fullName>
        <ecNumber evidence="4">5.4.99.12</ecNumber>
    </recommendedName>
    <alternativeName>
        <fullName evidence="4">tRNA pseudouridine(38-40) synthase</fullName>
    </alternativeName>
    <alternativeName>
        <fullName evidence="4">tRNA pseudouridylate synthase I</fullName>
    </alternativeName>
    <alternativeName>
        <fullName evidence="4">tRNA-uridine isomerase I</fullName>
    </alternativeName>
</protein>
<dbReference type="PANTHER" id="PTHR11142">
    <property type="entry name" value="PSEUDOURIDYLATE SYNTHASE"/>
    <property type="match status" value="1"/>
</dbReference>
<dbReference type="Proteomes" id="UP000319771">
    <property type="component" value="Unassembled WGS sequence"/>
</dbReference>
<evidence type="ECO:0000256" key="7">
    <source>
        <dbReference type="RuleBase" id="RU003792"/>
    </source>
</evidence>
<evidence type="ECO:0000256" key="6">
    <source>
        <dbReference type="PIRSR" id="PIRSR001430-2"/>
    </source>
</evidence>
<dbReference type="PIRSF" id="PIRSF001430">
    <property type="entry name" value="tRNA_psdUrid_synth"/>
    <property type="match status" value="1"/>
</dbReference>
<dbReference type="NCBIfam" id="TIGR00071">
    <property type="entry name" value="hisT_truA"/>
    <property type="match status" value="1"/>
</dbReference>
<comment type="caution">
    <text evidence="4">Lacks conserved residue(s) required for the propagation of feature annotation.</text>
</comment>
<dbReference type="AlphaFoldDB" id="A0A538UD31"/>
<comment type="catalytic activity">
    <reaction evidence="4 7">
        <text>uridine(38/39/40) in tRNA = pseudouridine(38/39/40) in tRNA</text>
        <dbReference type="Rhea" id="RHEA:22376"/>
        <dbReference type="Rhea" id="RHEA-COMP:10085"/>
        <dbReference type="Rhea" id="RHEA-COMP:10087"/>
        <dbReference type="ChEBI" id="CHEBI:65314"/>
        <dbReference type="ChEBI" id="CHEBI:65315"/>
        <dbReference type="EC" id="5.4.99.12"/>
    </reaction>
</comment>
<dbReference type="EC" id="5.4.99.12" evidence="4"/>
<dbReference type="InterPro" id="IPR020103">
    <property type="entry name" value="PsdUridine_synth_cat_dom_sf"/>
</dbReference>
<organism evidence="9 10">
    <name type="scientific">Eiseniibacteriota bacterium</name>
    <dbReference type="NCBI Taxonomy" id="2212470"/>
    <lineage>
        <taxon>Bacteria</taxon>
        <taxon>Candidatus Eiseniibacteriota</taxon>
    </lineage>
</organism>
<dbReference type="Pfam" id="PF01416">
    <property type="entry name" value="PseudoU_synth_1"/>
    <property type="match status" value="2"/>
</dbReference>
<gene>
    <name evidence="4 9" type="primary">truA</name>
    <name evidence="9" type="ORF">E6K81_02745</name>
</gene>
<sequence length="286" mass="31766">MACGRPEPRSGDPVRRPKRRVRIGCRWRWGRRSRRWPSSGGGEVRTVRLRVAYDGAAFDGWQRQPGRRTVQGVLETHLSEILSEPVALTGAGRTDAGCHARGQVATFTTAAALPVRALRPTLTRRLPADLAVRDAAEAPRGFDARHSAVARRYAYRLLYQDDVLLKRFAWRPRHPVDPEGLVKAVAPLLGEQDFASFQAAGGTPRGSRCRIVRASWRPWEGGLLLDVIADHFLYHMVRNLVGTALAFQDRPDPAEAMRACLAARDRSRAGPTAPAHALCLEEVFYP</sequence>
<feature type="domain" description="Pseudouridine synthase I TruA alpha/beta" evidence="8">
    <location>
        <begin position="184"/>
        <end position="286"/>
    </location>
</feature>
<name>A0A538UD31_UNCEI</name>
<dbReference type="Gene3D" id="3.30.70.580">
    <property type="entry name" value="Pseudouridine synthase I, catalytic domain, N-terminal subdomain"/>
    <property type="match status" value="1"/>
</dbReference>
<accession>A0A538UD31</accession>
<evidence type="ECO:0000313" key="9">
    <source>
        <dbReference type="EMBL" id="TMQ73815.1"/>
    </source>
</evidence>
<dbReference type="GO" id="GO:0003723">
    <property type="term" value="F:RNA binding"/>
    <property type="evidence" value="ECO:0007669"/>
    <property type="project" value="InterPro"/>
</dbReference>
<comment type="subunit">
    <text evidence="4">Homodimer.</text>
</comment>
<keyword evidence="3 4" id="KW-0413">Isomerase</keyword>
<evidence type="ECO:0000259" key="8">
    <source>
        <dbReference type="Pfam" id="PF01416"/>
    </source>
</evidence>
<comment type="similarity">
    <text evidence="1 4 7">Belongs to the tRNA pseudouridine synthase TruA family.</text>
</comment>
<dbReference type="Gene3D" id="3.30.70.660">
    <property type="entry name" value="Pseudouridine synthase I, catalytic domain, C-terminal subdomain"/>
    <property type="match status" value="1"/>
</dbReference>
<dbReference type="SUPFAM" id="SSF55120">
    <property type="entry name" value="Pseudouridine synthase"/>
    <property type="match status" value="1"/>
</dbReference>
<evidence type="ECO:0000313" key="10">
    <source>
        <dbReference type="Proteomes" id="UP000319771"/>
    </source>
</evidence>
<reference evidence="9 10" key="1">
    <citation type="journal article" date="2019" name="Nat. Microbiol.">
        <title>Mediterranean grassland soil C-N compound turnover is dependent on rainfall and depth, and is mediated by genomically divergent microorganisms.</title>
        <authorList>
            <person name="Diamond S."/>
            <person name="Andeer P.F."/>
            <person name="Li Z."/>
            <person name="Crits-Christoph A."/>
            <person name="Burstein D."/>
            <person name="Anantharaman K."/>
            <person name="Lane K.R."/>
            <person name="Thomas B.C."/>
            <person name="Pan C."/>
            <person name="Northen T.R."/>
            <person name="Banfield J.F."/>
        </authorList>
    </citation>
    <scope>NUCLEOTIDE SEQUENCE [LARGE SCALE GENOMIC DNA]</scope>
    <source>
        <strain evidence="9">WS_11</strain>
    </source>
</reference>
<dbReference type="GO" id="GO:0031119">
    <property type="term" value="P:tRNA pseudouridine synthesis"/>
    <property type="evidence" value="ECO:0007669"/>
    <property type="project" value="UniProtKB-UniRule"/>
</dbReference>
<evidence type="ECO:0000256" key="1">
    <source>
        <dbReference type="ARBA" id="ARBA00009375"/>
    </source>
</evidence>
<dbReference type="InterPro" id="IPR020094">
    <property type="entry name" value="TruA/RsuA/RluB/E/F_N"/>
</dbReference>
<comment type="function">
    <text evidence="4">Formation of pseudouridine at positions 38, 39 and 40 in the anticodon stem and loop of transfer RNAs.</text>
</comment>
<dbReference type="EMBL" id="VBPB01000040">
    <property type="protein sequence ID" value="TMQ73815.1"/>
    <property type="molecule type" value="Genomic_DNA"/>
</dbReference>
<evidence type="ECO:0000256" key="4">
    <source>
        <dbReference type="HAMAP-Rule" id="MF_00171"/>
    </source>
</evidence>
<evidence type="ECO:0000256" key="2">
    <source>
        <dbReference type="ARBA" id="ARBA00022694"/>
    </source>
</evidence>
<keyword evidence="2 4" id="KW-0819">tRNA processing</keyword>
<dbReference type="HAMAP" id="MF_00171">
    <property type="entry name" value="TruA"/>
    <property type="match status" value="1"/>
</dbReference>
<feature type="active site" description="Nucleophile" evidence="4 5">
    <location>
        <position position="95"/>
    </location>
</feature>
<feature type="domain" description="Pseudouridine synthase I TruA alpha/beta" evidence="8">
    <location>
        <begin position="52"/>
        <end position="144"/>
    </location>
</feature>
<feature type="binding site" evidence="4 6">
    <location>
        <position position="153"/>
    </location>
    <ligand>
        <name>substrate</name>
    </ligand>
</feature>
<dbReference type="CDD" id="cd02570">
    <property type="entry name" value="PseudoU_synth_EcTruA"/>
    <property type="match status" value="1"/>
</dbReference>